<name>A0ABX8ZH31_9SPHN</name>
<organism evidence="4 5">
    <name type="scientific">Qipengyuania psychrotolerans</name>
    <dbReference type="NCBI Taxonomy" id="2867238"/>
    <lineage>
        <taxon>Bacteria</taxon>
        <taxon>Pseudomonadati</taxon>
        <taxon>Pseudomonadota</taxon>
        <taxon>Alphaproteobacteria</taxon>
        <taxon>Sphingomonadales</taxon>
        <taxon>Erythrobacteraceae</taxon>
        <taxon>Qipengyuania</taxon>
    </lineage>
</organism>
<dbReference type="InterPro" id="IPR002772">
    <property type="entry name" value="Glyco_hydro_3_C"/>
</dbReference>
<dbReference type="InterPro" id="IPR001764">
    <property type="entry name" value="Glyco_hydro_3_N"/>
</dbReference>
<evidence type="ECO:0000256" key="1">
    <source>
        <dbReference type="ARBA" id="ARBA00005336"/>
    </source>
</evidence>
<dbReference type="PANTHER" id="PTHR42715:SF10">
    <property type="entry name" value="BETA-GLUCOSIDASE"/>
    <property type="match status" value="1"/>
</dbReference>
<dbReference type="SUPFAM" id="SSF52279">
    <property type="entry name" value="Beta-D-glucan exohydrolase, C-terminal domain"/>
    <property type="match status" value="1"/>
</dbReference>
<dbReference type="InterPro" id="IPR017853">
    <property type="entry name" value="GH"/>
</dbReference>
<evidence type="ECO:0000313" key="5">
    <source>
        <dbReference type="Proteomes" id="UP000824280"/>
    </source>
</evidence>
<dbReference type="GO" id="GO:0016787">
    <property type="term" value="F:hydrolase activity"/>
    <property type="evidence" value="ECO:0007669"/>
    <property type="project" value="UniProtKB-KW"/>
</dbReference>
<dbReference type="RefSeq" id="WP_221422992.1">
    <property type="nucleotide sequence ID" value="NZ_CP081297.1"/>
</dbReference>
<gene>
    <name evidence="4" type="ORF">K3166_01705</name>
</gene>
<feature type="domain" description="Fibronectin type III-like" evidence="3">
    <location>
        <begin position="552"/>
        <end position="621"/>
    </location>
</feature>
<proteinExistence type="inferred from homology"/>
<evidence type="ECO:0000313" key="4">
    <source>
        <dbReference type="EMBL" id="QZD87454.1"/>
    </source>
</evidence>
<dbReference type="InterPro" id="IPR013783">
    <property type="entry name" value="Ig-like_fold"/>
</dbReference>
<dbReference type="EMBL" id="CP081297">
    <property type="protein sequence ID" value="QZD87454.1"/>
    <property type="molecule type" value="Genomic_DNA"/>
</dbReference>
<reference evidence="4 5" key="1">
    <citation type="submission" date="2021-08" db="EMBL/GenBank/DDBJ databases">
        <title>Comparative Genomics Analysis of the Genus Qipengyuania Reveals Extensive Genetic Diversity and Metabolic Versatility, Including the Description of Fifteen Novel Species.</title>
        <authorList>
            <person name="Liu Y."/>
        </authorList>
    </citation>
    <scope>NUCLEOTIDE SEQUENCE [LARGE SCALE GENOMIC DNA]</scope>
    <source>
        <strain evidence="4 5">1XM2-8</strain>
    </source>
</reference>
<dbReference type="PRINTS" id="PR00133">
    <property type="entry name" value="GLHYDRLASE3"/>
</dbReference>
<dbReference type="Pfam" id="PF00933">
    <property type="entry name" value="Glyco_hydro_3"/>
    <property type="match status" value="1"/>
</dbReference>
<dbReference type="InterPro" id="IPR036881">
    <property type="entry name" value="Glyco_hydro_3_C_sf"/>
</dbReference>
<accession>A0ABX8ZH31</accession>
<dbReference type="Pfam" id="PF01915">
    <property type="entry name" value="Glyco_hydro_3_C"/>
    <property type="match status" value="1"/>
</dbReference>
<dbReference type="SUPFAM" id="SSF51445">
    <property type="entry name" value="(Trans)glycosidases"/>
    <property type="match status" value="2"/>
</dbReference>
<comment type="similarity">
    <text evidence="1">Belongs to the glycosyl hydrolase 3 family.</text>
</comment>
<keyword evidence="2 4" id="KW-0378">Hydrolase</keyword>
<dbReference type="InterPro" id="IPR050288">
    <property type="entry name" value="Cellulose_deg_GH3"/>
</dbReference>
<dbReference type="Gene3D" id="3.40.50.1700">
    <property type="entry name" value="Glycoside hydrolase family 3 C-terminal domain"/>
    <property type="match status" value="1"/>
</dbReference>
<dbReference type="SMART" id="SM01217">
    <property type="entry name" value="Fn3_like"/>
    <property type="match status" value="1"/>
</dbReference>
<evidence type="ECO:0000259" key="3">
    <source>
        <dbReference type="SMART" id="SM01217"/>
    </source>
</evidence>
<dbReference type="InterPro" id="IPR026891">
    <property type="entry name" value="Fn3-like"/>
</dbReference>
<protein>
    <submittedName>
        <fullName evidence="4">Glycoside hydrolase family 3 C-terminal domain-containing protein</fullName>
    </submittedName>
</protein>
<evidence type="ECO:0000256" key="2">
    <source>
        <dbReference type="ARBA" id="ARBA00022801"/>
    </source>
</evidence>
<keyword evidence="5" id="KW-1185">Reference proteome</keyword>
<dbReference type="PANTHER" id="PTHR42715">
    <property type="entry name" value="BETA-GLUCOSIDASE"/>
    <property type="match status" value="1"/>
</dbReference>
<dbReference type="Gene3D" id="3.20.20.300">
    <property type="entry name" value="Glycoside hydrolase, family 3, N-terminal domain"/>
    <property type="match status" value="2"/>
</dbReference>
<dbReference type="InterPro" id="IPR036962">
    <property type="entry name" value="Glyco_hydro_3_N_sf"/>
</dbReference>
<dbReference type="Proteomes" id="UP000824280">
    <property type="component" value="Chromosome"/>
</dbReference>
<dbReference type="Gene3D" id="2.60.40.10">
    <property type="entry name" value="Immunoglobulins"/>
    <property type="match status" value="1"/>
</dbReference>
<sequence>MTTAEKAGQLAIVAAPDPQDRGETEAFSRALREGLVTAVEGVASKVQAEALQQMAIEESRLGIPLLFPFETGTGVETIFPTPMAAAASWDMDAIEAAESVIAGEAIARGVNWAMAPEAGYLASAARKSFGHAAEQVHLSAAIAAARVRGLQAMKQGAEEGVLACLDLTRLFGHASGGSASSRDIGDALSVAATVVGQGYLGSISFGGTDGFQNREAQRSFGFLQAPGAFDGIILSEWKALAAAARDSEHIESGNFLSVDALVAAVEKGTIPLARLDDAVTRVLRAKYALGLFSAPLGREAVRRRGSLPTPVQNRENALALARKSVVLLRNEPALLPLGIDSNDILVIGNAANDRRLPLAGREGLAASVIDGLEQLGIPHKFAPGLALRQENSPVGRMIEADSMAIGMACEAAKRSHTVIVVLGEGAGATLAEAQRQLLSSLRTVTDNIVLVTMGAVPLDPVIGASPLACVVHAGQLGTMSGHAIAEILTGEFAPSGKLPMALPATDESHGLPFGHGLHYADFALTDCTLDLAPDHLVATVQLRNAGEFAGEETVQLFLRRFRGRHLPSRPSLRGFQRISLAPGERATVTFELGREEIGQYREDGRFIVEGGLLDIRVGLSSERTLGGEIELPEAVAKAMSGFVRGRSREAATGLRRA</sequence>
<dbReference type="Pfam" id="PF14310">
    <property type="entry name" value="Fn3-like"/>
    <property type="match status" value="1"/>
</dbReference>